<dbReference type="Gene3D" id="1.25.10.10">
    <property type="entry name" value="Leucine-rich Repeat Variant"/>
    <property type="match status" value="1"/>
</dbReference>
<accession>A0A914E5Z8</accession>
<dbReference type="InterPro" id="IPR016024">
    <property type="entry name" value="ARM-type_fold"/>
</dbReference>
<dbReference type="Proteomes" id="UP000887540">
    <property type="component" value="Unplaced"/>
</dbReference>
<dbReference type="AlphaFoldDB" id="A0A914E5Z8"/>
<feature type="compositionally biased region" description="Pro residues" evidence="2">
    <location>
        <begin position="829"/>
        <end position="840"/>
    </location>
</feature>
<dbReference type="GO" id="GO:0045296">
    <property type="term" value="F:cadherin binding"/>
    <property type="evidence" value="ECO:0007669"/>
    <property type="project" value="InterPro"/>
</dbReference>
<feature type="region of interest" description="Disordered" evidence="2">
    <location>
        <begin position="814"/>
        <end position="896"/>
    </location>
</feature>
<dbReference type="GO" id="GO:0007155">
    <property type="term" value="P:cell adhesion"/>
    <property type="evidence" value="ECO:0007669"/>
    <property type="project" value="InterPro"/>
</dbReference>
<dbReference type="SUPFAM" id="SSF48371">
    <property type="entry name" value="ARM repeat"/>
    <property type="match status" value="1"/>
</dbReference>
<protein>
    <submittedName>
        <fullName evidence="4">Uncharacterized protein</fullName>
    </submittedName>
</protein>
<feature type="region of interest" description="Disordered" evidence="2">
    <location>
        <begin position="139"/>
        <end position="165"/>
    </location>
</feature>
<keyword evidence="1" id="KW-0217">Developmental protein</keyword>
<dbReference type="InterPro" id="IPR000225">
    <property type="entry name" value="Armadillo"/>
</dbReference>
<keyword evidence="3" id="KW-1185">Reference proteome</keyword>
<name>A0A914E5Z8_9BILA</name>
<feature type="compositionally biased region" description="Pro residues" evidence="2">
    <location>
        <begin position="52"/>
        <end position="84"/>
    </location>
</feature>
<feature type="compositionally biased region" description="Pro residues" evidence="2">
    <location>
        <begin position="885"/>
        <end position="895"/>
    </location>
</feature>
<feature type="compositionally biased region" description="Low complexity" evidence="2">
    <location>
        <begin position="18"/>
        <end position="33"/>
    </location>
</feature>
<evidence type="ECO:0000256" key="2">
    <source>
        <dbReference type="SAM" id="MobiDB-lite"/>
    </source>
</evidence>
<feature type="compositionally biased region" description="Polar residues" evidence="2">
    <location>
        <begin position="1"/>
        <end position="17"/>
    </location>
</feature>
<reference evidence="4" key="1">
    <citation type="submission" date="2022-11" db="UniProtKB">
        <authorList>
            <consortium name="WormBaseParasite"/>
        </authorList>
    </citation>
    <scope>IDENTIFICATION</scope>
</reference>
<dbReference type="InterPro" id="IPR013284">
    <property type="entry name" value="Beta-catenin"/>
</dbReference>
<dbReference type="InterPro" id="IPR011989">
    <property type="entry name" value="ARM-like"/>
</dbReference>
<dbReference type="PANTHER" id="PTHR45976">
    <property type="entry name" value="ARMADILLO SEGMENT POLARITY PROTEIN"/>
    <property type="match status" value="1"/>
</dbReference>
<proteinExistence type="predicted"/>
<dbReference type="SMART" id="SM00185">
    <property type="entry name" value="ARM"/>
    <property type="match status" value="6"/>
</dbReference>
<feature type="region of interest" description="Disordered" evidence="2">
    <location>
        <begin position="1"/>
        <end position="84"/>
    </location>
</feature>
<organism evidence="3 4">
    <name type="scientific">Acrobeloides nanus</name>
    <dbReference type="NCBI Taxonomy" id="290746"/>
    <lineage>
        <taxon>Eukaryota</taxon>
        <taxon>Metazoa</taxon>
        <taxon>Ecdysozoa</taxon>
        <taxon>Nematoda</taxon>
        <taxon>Chromadorea</taxon>
        <taxon>Rhabditida</taxon>
        <taxon>Tylenchina</taxon>
        <taxon>Cephalobomorpha</taxon>
        <taxon>Cephaloboidea</taxon>
        <taxon>Cephalobidae</taxon>
        <taxon>Acrobeloides</taxon>
    </lineage>
</organism>
<evidence type="ECO:0000256" key="1">
    <source>
        <dbReference type="ARBA" id="ARBA00022473"/>
    </source>
</evidence>
<sequence>MDITPHSSPEFHQQAINSPMAMDSAPSSSMAPPQNSCPLVPMDPRLTNRPSPAQPLPSNMPIPPPGPSGPYPPHHVYPTPPHGYPPHQIPPHGYPMPPGMPHQARGMIPHGMPPYGPPNGYPQRHQFGPAAMRHRPPFGPPGNMPTMRGPSEQQGQNGGAQGPTPAAMSKVQMWQQTHFADSGVQSMSHSTAPSMISMSSIHAASQMSTVSSLPDEFQNRLELTEQQKARFEHIPTNFHGGDMENAVENARKALPELIPLLDDREEEVVFRALEMVQHIVRLDSSIPGAFHEPIIKDKSAVLALKNVLKAHRNNKKIVRYALCALFHISNKNFGLELIIEVIREHGYEFFNELMATTGIHEFSCHKYALMLLHNLMSDKNVGRQVIEFVRDQKALGLITDWLNEEKNEKLLAVIVDIIQLLCDKNSEQKAFFISLNGPQKLKNILCNANYENLLGRTARLLRSISTYDPQKVVDAGAFEVLHIHLDHASQRLVYDLLYCIRDLCDVPTNKINIAPLLKKLVQLLGTSDMNIKHLCTQILSNLCANNQANKEFLYQADTVRALIQVLCETHRLSMERQGSQVLEDIQERALATLRHLCVGHSFCNDVQYKVMQYPAGEILLEKLVEMRPAVLRQTLFVVCKAVLQESNLPRFRDIRVPRGTHQVSYIQQIIYLLHVACSTFQTRKTIEDVSVAELIQYALVTLQQLCRDRLMLKQIYDCLMEVPILEGSMNILLPLFVLKQNDDRLRMSALGTIAELVLIPEVAQILSNDVNFVESLKNCVRQKNPPFSNFASLTLERLESGGDPRIFDTFMQIPSTPSSGYSSVSSYAPPRPTYPGPPQEYPQGHQGHGSYNYDHGQTPARYPLPAPPQASGQCTPSEMAVPSPHSVPPPPPQYPNPQHHMNILPLNHQNRSPQMMPQNIRMPNQNVHISPGENMAKSSGELTPRNEDLAYGAVEDNPFVNVFCSESSNPTDPLKINTNTYPNPHDIDPSLVQPSPLMSGAHLRPNASRSRCSEGGFGAYEGPISDSVRNIGMNESDSKKGGKYAMSLFVIFAKTFLYCL</sequence>
<evidence type="ECO:0000313" key="3">
    <source>
        <dbReference type="Proteomes" id="UP000887540"/>
    </source>
</evidence>
<feature type="compositionally biased region" description="Low complexity" evidence="2">
    <location>
        <begin position="814"/>
        <end position="828"/>
    </location>
</feature>
<dbReference type="WBParaSite" id="ACRNAN_scaffold581.g9674.t1">
    <property type="protein sequence ID" value="ACRNAN_scaffold581.g9674.t1"/>
    <property type="gene ID" value="ACRNAN_scaffold581.g9674"/>
</dbReference>
<evidence type="ECO:0000313" key="4">
    <source>
        <dbReference type="WBParaSite" id="ACRNAN_scaffold581.g9674.t1"/>
    </source>
</evidence>